<protein>
    <submittedName>
        <fullName evidence="1">Uncharacterized protein</fullName>
    </submittedName>
</protein>
<dbReference type="EMBL" id="GDIQ01019760">
    <property type="protein sequence ID" value="JAN74977.1"/>
    <property type="molecule type" value="Transcribed_RNA"/>
</dbReference>
<evidence type="ECO:0000313" key="1">
    <source>
        <dbReference type="EMBL" id="JAN74977.1"/>
    </source>
</evidence>
<dbReference type="AlphaFoldDB" id="A0A0P6JBU8"/>
<organism evidence="1">
    <name type="scientific">Daphnia magna</name>
    <dbReference type="NCBI Taxonomy" id="35525"/>
    <lineage>
        <taxon>Eukaryota</taxon>
        <taxon>Metazoa</taxon>
        <taxon>Ecdysozoa</taxon>
        <taxon>Arthropoda</taxon>
        <taxon>Crustacea</taxon>
        <taxon>Branchiopoda</taxon>
        <taxon>Diplostraca</taxon>
        <taxon>Cladocera</taxon>
        <taxon>Anomopoda</taxon>
        <taxon>Daphniidae</taxon>
        <taxon>Daphnia</taxon>
    </lineage>
</organism>
<reference evidence="1" key="1">
    <citation type="submission" date="2015-10" db="EMBL/GenBank/DDBJ databases">
        <title>EvidentialGene: Evidence-directed Construction of Complete mRNA Transcriptomes without Genomes.</title>
        <authorList>
            <person name="Gilbert D.G."/>
        </authorList>
    </citation>
    <scope>NUCLEOTIDE SEQUENCE</scope>
</reference>
<proteinExistence type="predicted"/>
<accession>A0A0P6JBU8</accession>
<name>A0A0P6JBU8_9CRUS</name>
<sequence length="64" mass="7493">MVLPIIIILTSCNSGRRGNNEKAKTFDSLFKLCFYVFHFLNISIRFLLTSRMPDLISKFKCNYL</sequence>